<evidence type="ECO:0000313" key="13">
    <source>
        <dbReference type="Proteomes" id="UP000515208"/>
    </source>
</evidence>
<organism evidence="13 14">
    <name type="scientific">Bison bison bison</name>
    <name type="common">North American plains bison</name>
    <dbReference type="NCBI Taxonomy" id="43346"/>
    <lineage>
        <taxon>Eukaryota</taxon>
        <taxon>Metazoa</taxon>
        <taxon>Chordata</taxon>
        <taxon>Craniata</taxon>
        <taxon>Vertebrata</taxon>
        <taxon>Euteleostomi</taxon>
        <taxon>Mammalia</taxon>
        <taxon>Eutheria</taxon>
        <taxon>Laurasiatheria</taxon>
        <taxon>Artiodactyla</taxon>
        <taxon>Ruminantia</taxon>
        <taxon>Pecora</taxon>
        <taxon>Bovidae</taxon>
        <taxon>Bovinae</taxon>
        <taxon>Bison</taxon>
    </lineage>
</organism>
<proteinExistence type="predicted"/>
<dbReference type="FunFam" id="2.10.60.10:FF:000013">
    <property type="entry name" value="Urokinase plasminogen activator surface receptor"/>
    <property type="match status" value="1"/>
</dbReference>
<dbReference type="GeneID" id="104997657"/>
<feature type="domain" description="UPAR/Ly6" evidence="12">
    <location>
        <begin position="42"/>
        <end position="129"/>
    </location>
</feature>
<evidence type="ECO:0000256" key="3">
    <source>
        <dbReference type="ARBA" id="ARBA00022475"/>
    </source>
</evidence>
<dbReference type="Pfam" id="PF00021">
    <property type="entry name" value="UPAR_LY6"/>
    <property type="match status" value="3"/>
</dbReference>
<evidence type="ECO:0000256" key="11">
    <source>
        <dbReference type="ARBA" id="ARBA00023288"/>
    </source>
</evidence>
<evidence type="ECO:0000256" key="6">
    <source>
        <dbReference type="ARBA" id="ARBA00022737"/>
    </source>
</evidence>
<accession>A0A6P3IG29</accession>
<evidence type="ECO:0000256" key="2">
    <source>
        <dbReference type="ARBA" id="ARBA00019778"/>
    </source>
</evidence>
<sequence length="351" mass="38062">MGGVGSSQTSAWREKVGERLGKGGEPVGVSWGSSRHEGSWGLRCLQCKNMTSCSVEECTPGQDLCRTTVLSVWEGGNEMNVMRKGCTHLDKTNRSMSYRAADQIITLSETVCRSDLCNKPNPGRDATVSRNRYLECASCSSTDLSCERGWDQTMQCLKSRDQCVDVITHRSLKENPGDERHIRGCGILPGCPGPTGFHNNHTFHFLRCCNTTKCNAGSVLELQNLPPNGLQCYSCEGNGAHRCSSEETFLIDCRGPMNQCLEATGTKGLRNPSYTIRGCAAPSWCQSLHVAEAFDLTHVNVSCCTGSGCNHPARDDQPGKGGAPKTSPAHLSFFVSLLLTARLWGATLLCT</sequence>
<comment type="subcellular location">
    <subcellularLocation>
        <location evidence="1">Cell membrane</location>
        <topology evidence="1">Lipid-anchor</topology>
        <topology evidence="1">GPI-anchor</topology>
    </subcellularLocation>
</comment>
<name>A0A6P3IG29_BISBB</name>
<keyword evidence="13" id="KW-1185">Reference proteome</keyword>
<dbReference type="InterPro" id="IPR016054">
    <property type="entry name" value="LY6_UPA_recep-like"/>
</dbReference>
<dbReference type="Proteomes" id="UP000515208">
    <property type="component" value="Unplaced"/>
</dbReference>
<keyword evidence="6" id="KW-0677">Repeat</keyword>
<keyword evidence="10" id="KW-0325">Glycoprotein</keyword>
<dbReference type="RefSeq" id="XP_010850854.1">
    <property type="nucleotide sequence ID" value="XM_010852552.1"/>
</dbReference>
<evidence type="ECO:0000256" key="4">
    <source>
        <dbReference type="ARBA" id="ARBA00022622"/>
    </source>
</evidence>
<dbReference type="PANTHER" id="PTHR10624:SF6">
    <property type="entry name" value="UROKINASE PLASMINOGEN ACTIVATOR SURFACE RECEPTOR"/>
    <property type="match status" value="1"/>
</dbReference>
<dbReference type="SUPFAM" id="SSF57302">
    <property type="entry name" value="Snake toxin-like"/>
    <property type="match status" value="3"/>
</dbReference>
<feature type="domain" description="UPAR/Ly6" evidence="12">
    <location>
        <begin position="230"/>
        <end position="317"/>
    </location>
</feature>
<reference evidence="14" key="1">
    <citation type="submission" date="2025-08" db="UniProtKB">
        <authorList>
            <consortium name="RefSeq"/>
        </authorList>
    </citation>
    <scope>IDENTIFICATION</scope>
    <source>
        <tissue evidence="14">Blood</tissue>
    </source>
</reference>
<evidence type="ECO:0000256" key="5">
    <source>
        <dbReference type="ARBA" id="ARBA00022729"/>
    </source>
</evidence>
<evidence type="ECO:0000313" key="14">
    <source>
        <dbReference type="RefSeq" id="XP_010850854.1"/>
    </source>
</evidence>
<dbReference type="GO" id="GO:0098552">
    <property type="term" value="C:side of membrane"/>
    <property type="evidence" value="ECO:0007669"/>
    <property type="project" value="UniProtKB-KW"/>
</dbReference>
<dbReference type="GO" id="GO:0005886">
    <property type="term" value="C:plasma membrane"/>
    <property type="evidence" value="ECO:0007669"/>
    <property type="project" value="UniProtKB-SubCell"/>
</dbReference>
<keyword evidence="7" id="KW-0472">Membrane</keyword>
<dbReference type="SMART" id="SM00134">
    <property type="entry name" value="LU"/>
    <property type="match status" value="3"/>
</dbReference>
<feature type="domain" description="UPAR/Ly6" evidence="12">
    <location>
        <begin position="134"/>
        <end position="223"/>
    </location>
</feature>
<dbReference type="PANTHER" id="PTHR10624">
    <property type="entry name" value="UROKINASE PLASMINOGEN ACTIVATOR SURFACE RECEPTOR-RELATED"/>
    <property type="match status" value="1"/>
</dbReference>
<evidence type="ECO:0000256" key="7">
    <source>
        <dbReference type="ARBA" id="ARBA00023136"/>
    </source>
</evidence>
<dbReference type="AlphaFoldDB" id="A0A6P3IG29"/>
<evidence type="ECO:0000256" key="8">
    <source>
        <dbReference type="ARBA" id="ARBA00023157"/>
    </source>
</evidence>
<keyword evidence="3" id="KW-1003">Cell membrane</keyword>
<keyword evidence="4" id="KW-0336">GPI-anchor</keyword>
<dbReference type="OrthoDB" id="5945173at2759"/>
<dbReference type="CTD" id="5329"/>
<protein>
    <recommendedName>
        <fullName evidence="2">Urokinase plasminogen activator surface receptor</fullName>
    </recommendedName>
</protein>
<dbReference type="InterPro" id="IPR045860">
    <property type="entry name" value="Snake_toxin-like_sf"/>
</dbReference>
<dbReference type="CDD" id="cd23557">
    <property type="entry name" value="TFP_LU_ECD_uPAR_rpt2"/>
    <property type="match status" value="1"/>
</dbReference>
<keyword evidence="11" id="KW-0449">Lipoprotein</keyword>
<evidence type="ECO:0000256" key="9">
    <source>
        <dbReference type="ARBA" id="ARBA00023170"/>
    </source>
</evidence>
<keyword evidence="5" id="KW-0732">Signal</keyword>
<dbReference type="FunFam" id="2.10.60.10:FF:000019">
    <property type="entry name" value="Urokinase plasminogen activator surface receptor"/>
    <property type="match status" value="1"/>
</dbReference>
<evidence type="ECO:0000256" key="1">
    <source>
        <dbReference type="ARBA" id="ARBA00004609"/>
    </source>
</evidence>
<dbReference type="KEGG" id="bbis:104997657"/>
<dbReference type="CDD" id="cd23558">
    <property type="entry name" value="TFP_LU_ECD_uPAR_rpt3"/>
    <property type="match status" value="1"/>
</dbReference>
<keyword evidence="9 14" id="KW-0675">Receptor</keyword>
<evidence type="ECO:0000256" key="10">
    <source>
        <dbReference type="ARBA" id="ARBA00023180"/>
    </source>
</evidence>
<dbReference type="Gene3D" id="2.10.60.10">
    <property type="entry name" value="CD59"/>
    <property type="match status" value="3"/>
</dbReference>
<evidence type="ECO:0000259" key="12">
    <source>
        <dbReference type="SMART" id="SM00134"/>
    </source>
</evidence>
<dbReference type="FunFam" id="2.10.60.10:FF:000015">
    <property type="entry name" value="Urokinase plasminogen activator surface receptor"/>
    <property type="match status" value="1"/>
</dbReference>
<gene>
    <name evidence="14" type="primary">PLAUR</name>
</gene>
<keyword evidence="8" id="KW-1015">Disulfide bond</keyword>
<dbReference type="CDD" id="cd23556">
    <property type="entry name" value="TFP_LU_ECD_uPAR_rpt1"/>
    <property type="match status" value="1"/>
</dbReference>